<dbReference type="Pfam" id="PF02320">
    <property type="entry name" value="UCR_hinge"/>
    <property type="match status" value="1"/>
</dbReference>
<evidence type="ECO:0000259" key="9">
    <source>
        <dbReference type="Pfam" id="PF02320"/>
    </source>
</evidence>
<dbReference type="InterPro" id="IPR036811">
    <property type="entry name" value="Ubol_cytC_Rdtase_hinge_dom_sf"/>
</dbReference>
<keyword evidence="8" id="KW-0472">Membrane</keyword>
<feature type="domain" description="Ubiquinol-cytochrome C reductase hinge" evidence="9">
    <location>
        <begin position="44"/>
        <end position="102"/>
    </location>
</feature>
<dbReference type="Proteomes" id="UP001473302">
    <property type="component" value="Unassembled WGS sequence"/>
</dbReference>
<protein>
    <recommendedName>
        <fullName evidence="9">Ubiquinol-cytochrome C reductase hinge domain-containing protein</fullName>
    </recommendedName>
</protein>
<gene>
    <name evidence="10" type="ORF">MFLAVUS_006556</name>
</gene>
<evidence type="ECO:0000313" key="10">
    <source>
        <dbReference type="EMBL" id="GAA5813088.1"/>
    </source>
</evidence>
<evidence type="ECO:0000313" key="11">
    <source>
        <dbReference type="Proteomes" id="UP001473302"/>
    </source>
</evidence>
<reference evidence="10 11" key="1">
    <citation type="submission" date="2024-04" db="EMBL/GenBank/DDBJ databases">
        <title>genome sequences of Mucor flavus KT1a and Helicostylum pulchrum KT1b strains isolated from the surface of a dry-aged beef.</title>
        <authorList>
            <person name="Toyotome T."/>
            <person name="Hosono M."/>
            <person name="Torimaru M."/>
            <person name="Fukuda K."/>
            <person name="Mikami N."/>
        </authorList>
    </citation>
    <scope>NUCLEOTIDE SEQUENCE [LARGE SCALE GENOMIC DNA]</scope>
    <source>
        <strain evidence="10 11">KT1a</strain>
    </source>
</reference>
<dbReference type="InterPro" id="IPR003422">
    <property type="entry name" value="Cyt_b-c1_6"/>
</dbReference>
<comment type="subcellular location">
    <subcellularLocation>
        <location evidence="1">Mitochondrion inner membrane</location>
        <topology evidence="1">Peripheral membrane protein</topology>
        <orientation evidence="1">Intermembrane side</orientation>
    </subcellularLocation>
</comment>
<dbReference type="EMBL" id="BAABUK010000015">
    <property type="protein sequence ID" value="GAA5813088.1"/>
    <property type="molecule type" value="Genomic_DNA"/>
</dbReference>
<keyword evidence="6" id="KW-0249">Electron transport</keyword>
<keyword evidence="3" id="KW-0813">Transport</keyword>
<evidence type="ECO:0000256" key="7">
    <source>
        <dbReference type="ARBA" id="ARBA00023128"/>
    </source>
</evidence>
<sequence>MGLSDFFSSFMPTVYADEEPQEEQIVEEVEVVEEEEEEEEEPEDPKEAIWEVCTQECSALKHHLDECNERVENGSSENCIEEFFHFMHCADECAAPKIMAATKKKKAWATKMSDFKHP</sequence>
<keyword evidence="5" id="KW-0999">Mitochondrion inner membrane</keyword>
<comment type="caution">
    <text evidence="10">The sequence shown here is derived from an EMBL/GenBank/DDBJ whole genome shotgun (WGS) entry which is preliminary data.</text>
</comment>
<proteinExistence type="inferred from homology"/>
<evidence type="ECO:0000256" key="5">
    <source>
        <dbReference type="ARBA" id="ARBA00022792"/>
    </source>
</evidence>
<dbReference type="PANTHER" id="PTHR15336">
    <property type="entry name" value="UBIQUINOL-CYTOCHROME C REDUCTASE COMPLEX 7.8 KDA PROTEIN"/>
    <property type="match status" value="1"/>
</dbReference>
<evidence type="ECO:0000256" key="1">
    <source>
        <dbReference type="ARBA" id="ARBA00004137"/>
    </source>
</evidence>
<dbReference type="PANTHER" id="PTHR15336:SF0">
    <property type="entry name" value="CYTOCHROME B-C1 COMPLEX SUBUNIT 6, MITOCHONDRIAL"/>
    <property type="match status" value="1"/>
</dbReference>
<name>A0ABP9Z1W3_9FUNG</name>
<evidence type="ECO:0000256" key="6">
    <source>
        <dbReference type="ARBA" id="ARBA00022982"/>
    </source>
</evidence>
<evidence type="ECO:0000256" key="3">
    <source>
        <dbReference type="ARBA" id="ARBA00022448"/>
    </source>
</evidence>
<keyword evidence="4" id="KW-0679">Respiratory chain</keyword>
<dbReference type="SUPFAM" id="SSF81531">
    <property type="entry name" value="Non-heme 11 kDa protein of cytochrome bc1 complex (Ubiquinol-cytochrome c reductase)"/>
    <property type="match status" value="1"/>
</dbReference>
<dbReference type="Gene3D" id="1.10.287.20">
    <property type="entry name" value="Ubiquinol-cytochrome C reductase hinge domain"/>
    <property type="match status" value="1"/>
</dbReference>
<evidence type="ECO:0000256" key="8">
    <source>
        <dbReference type="ARBA" id="ARBA00023136"/>
    </source>
</evidence>
<organism evidence="10 11">
    <name type="scientific">Mucor flavus</name>
    <dbReference type="NCBI Taxonomy" id="439312"/>
    <lineage>
        <taxon>Eukaryota</taxon>
        <taxon>Fungi</taxon>
        <taxon>Fungi incertae sedis</taxon>
        <taxon>Mucoromycota</taxon>
        <taxon>Mucoromycotina</taxon>
        <taxon>Mucoromycetes</taxon>
        <taxon>Mucorales</taxon>
        <taxon>Mucorineae</taxon>
        <taxon>Mucoraceae</taxon>
        <taxon>Mucor</taxon>
    </lineage>
</organism>
<comment type="similarity">
    <text evidence="2">Belongs to the UQCRH/QCR6 family.</text>
</comment>
<evidence type="ECO:0000256" key="4">
    <source>
        <dbReference type="ARBA" id="ARBA00022660"/>
    </source>
</evidence>
<dbReference type="InterPro" id="IPR023184">
    <property type="entry name" value="Ubol_cytC_Rdtase_hinge_dom"/>
</dbReference>
<keyword evidence="7" id="KW-0496">Mitochondrion</keyword>
<accession>A0ABP9Z1W3</accession>
<evidence type="ECO:0000256" key="2">
    <source>
        <dbReference type="ARBA" id="ARBA00006498"/>
    </source>
</evidence>
<keyword evidence="11" id="KW-1185">Reference proteome</keyword>